<feature type="signal peptide" evidence="3">
    <location>
        <begin position="1"/>
        <end position="20"/>
    </location>
</feature>
<keyword evidence="3" id="KW-0732">Signal</keyword>
<dbReference type="InterPro" id="IPR010281">
    <property type="entry name" value="DUF885"/>
</dbReference>
<dbReference type="PANTHER" id="PTHR33361">
    <property type="entry name" value="GLR0591 PROTEIN"/>
    <property type="match status" value="1"/>
</dbReference>
<feature type="region of interest" description="Disordered" evidence="2">
    <location>
        <begin position="19"/>
        <end position="42"/>
    </location>
</feature>
<accession>A0AA94EEV8</accession>
<sequence length="618" mass="71068">MKYSLVALALAGLLAGCGQPAEPQSQTTANTEQTAEQAQQSETERLNAWFEQKYEEQLQQSPMQMTFLGRKDRYGEIDDLSIEAEQQQQQWMKQTVDELQAEFEYEQLTDEAKTSYDVWVYQYEQAKRNADFRKYDYVFDQMRGAHTFMPQFLLNFHRVENKEDMDAYISRLGESARALEQLLARAEQQVSEGIRAPRFAYELIIEESEKVITGAPFTEGEDSAFMADVNKKIDALLEQQTIDQQTADALRTQAADVLYKQVMPVYEQIIAFYQSDIENTPEIATGVHRFDGGIEFYNAMLKNYTTTDMTADEIHQLGLQEVERLNNEMLKIKDQVGFEGDLQAFFTFIRTDEQFFYPNNDEGAEMYIEDSKKYLDFINERLPDYFGILPKADLVVKRVEPFREQDGAAQHYYPGTPDGSRPGIYYAHLSDMTAMPKNEMEAIAYHEGNPGHHMQISIAQELQSVPEFRTQAGFTVYSEGWGLYAEQLAKEMGAYQNPYSDFGRLITEIWRAVRLVVDTGMHAKGWTEEDAVKYFEKYTPIAEGAVRSEVRRYLVMPGQATAYKIGMIKILELREKAKQQLGEKFDIRGFHDTVLGGGALPLHILERRVDQWIASQQA</sequence>
<feature type="compositionally biased region" description="Low complexity" evidence="2">
    <location>
        <begin position="24"/>
        <end position="41"/>
    </location>
</feature>
<keyword evidence="5" id="KW-1185">Reference proteome</keyword>
<evidence type="ECO:0000256" key="3">
    <source>
        <dbReference type="SAM" id="SignalP"/>
    </source>
</evidence>
<evidence type="ECO:0000256" key="2">
    <source>
        <dbReference type="SAM" id="MobiDB-lite"/>
    </source>
</evidence>
<evidence type="ECO:0000313" key="4">
    <source>
        <dbReference type="EMBL" id="RUO40395.1"/>
    </source>
</evidence>
<proteinExistence type="predicted"/>
<evidence type="ECO:0000313" key="5">
    <source>
        <dbReference type="Proteomes" id="UP000286680"/>
    </source>
</evidence>
<dbReference type="AlphaFoldDB" id="A0AA94EEV8"/>
<dbReference type="PROSITE" id="PS51257">
    <property type="entry name" value="PROKAR_LIPOPROTEIN"/>
    <property type="match status" value="1"/>
</dbReference>
<protein>
    <submittedName>
        <fullName evidence="4">DUF885 domain-containing protein</fullName>
    </submittedName>
</protein>
<dbReference type="Pfam" id="PF05960">
    <property type="entry name" value="DUF885"/>
    <property type="match status" value="1"/>
</dbReference>
<feature type="coiled-coil region" evidence="1">
    <location>
        <begin position="169"/>
        <end position="196"/>
    </location>
</feature>
<feature type="chain" id="PRO_5041638330" evidence="3">
    <location>
        <begin position="21"/>
        <end position="618"/>
    </location>
</feature>
<organism evidence="4 5">
    <name type="scientific">Idiomarina aquatica</name>
    <dbReference type="NCBI Taxonomy" id="1327752"/>
    <lineage>
        <taxon>Bacteria</taxon>
        <taxon>Pseudomonadati</taxon>
        <taxon>Pseudomonadota</taxon>
        <taxon>Gammaproteobacteria</taxon>
        <taxon>Alteromonadales</taxon>
        <taxon>Idiomarinaceae</taxon>
        <taxon>Idiomarina</taxon>
    </lineage>
</organism>
<reference evidence="5" key="1">
    <citation type="journal article" date="2018" name="Front. Microbiol.">
        <title>Genome-Based Analysis Reveals the Taxonomy and Diversity of the Family Idiomarinaceae.</title>
        <authorList>
            <person name="Liu Y."/>
            <person name="Lai Q."/>
            <person name="Shao Z."/>
        </authorList>
    </citation>
    <scope>NUCLEOTIDE SEQUENCE [LARGE SCALE GENOMIC DNA]</scope>
    <source>
        <strain evidence="5">SN-14</strain>
    </source>
</reference>
<dbReference type="PANTHER" id="PTHR33361:SF16">
    <property type="entry name" value="DUF885 DOMAIN-CONTAINING PROTEIN"/>
    <property type="match status" value="1"/>
</dbReference>
<dbReference type="EMBL" id="PIPS01000004">
    <property type="protein sequence ID" value="RUO40395.1"/>
    <property type="molecule type" value="Genomic_DNA"/>
</dbReference>
<comment type="caution">
    <text evidence="4">The sequence shown here is derived from an EMBL/GenBank/DDBJ whole genome shotgun (WGS) entry which is preliminary data.</text>
</comment>
<gene>
    <name evidence="4" type="ORF">CWE23_12400</name>
</gene>
<dbReference type="Proteomes" id="UP000286680">
    <property type="component" value="Unassembled WGS sequence"/>
</dbReference>
<keyword evidence="1" id="KW-0175">Coiled coil</keyword>
<name>A0AA94EEV8_9GAMM</name>
<dbReference type="RefSeq" id="WP_126820417.1">
    <property type="nucleotide sequence ID" value="NZ_PIPS01000004.1"/>
</dbReference>
<evidence type="ECO:0000256" key="1">
    <source>
        <dbReference type="SAM" id="Coils"/>
    </source>
</evidence>